<proteinExistence type="predicted"/>
<accession>A0A0E1S4U8</accession>
<dbReference type="VEuPathDB" id="FungiDB:CIMG_01259"/>
<dbReference type="OMA" id="GHAGCHI"/>
<gene>
    <name evidence="1" type="ORF">CIMG_01259</name>
</gene>
<protein>
    <submittedName>
        <fullName evidence="1">Uncharacterized protein</fullName>
    </submittedName>
</protein>
<evidence type="ECO:0000313" key="1">
    <source>
        <dbReference type="EMBL" id="EAS35905.2"/>
    </source>
</evidence>
<reference evidence="2" key="2">
    <citation type="journal article" date="2010" name="Genome Res.">
        <title>Population genomic sequencing of Coccidioides fungi reveals recent hybridization and transposon control.</title>
        <authorList>
            <person name="Neafsey D.E."/>
            <person name="Barker B.M."/>
            <person name="Sharpton T.J."/>
            <person name="Stajich J.E."/>
            <person name="Park D.J."/>
            <person name="Whiston E."/>
            <person name="Hung C.-Y."/>
            <person name="McMahan C."/>
            <person name="White J."/>
            <person name="Sykes S."/>
            <person name="Heiman D."/>
            <person name="Young S."/>
            <person name="Zeng Q."/>
            <person name="Abouelleil A."/>
            <person name="Aftuck L."/>
            <person name="Bessette D."/>
            <person name="Brown A."/>
            <person name="FitzGerald M."/>
            <person name="Lui A."/>
            <person name="Macdonald J.P."/>
            <person name="Priest M."/>
            <person name="Orbach M.J."/>
            <person name="Galgiani J.N."/>
            <person name="Kirkland T.N."/>
            <person name="Cole G.T."/>
            <person name="Birren B.W."/>
            <person name="Henn M.R."/>
            <person name="Taylor J.W."/>
            <person name="Rounsley S.D."/>
        </authorList>
    </citation>
    <scope>GENOME REANNOTATION</scope>
    <source>
        <strain evidence="2">RS</strain>
    </source>
</reference>
<dbReference type="AlphaFoldDB" id="A0A0E1S4U8"/>
<dbReference type="InParanoid" id="A0A0E1S4U8"/>
<organism evidence="1 2">
    <name type="scientific">Coccidioides immitis (strain RS)</name>
    <name type="common">Valley fever fungus</name>
    <dbReference type="NCBI Taxonomy" id="246410"/>
    <lineage>
        <taxon>Eukaryota</taxon>
        <taxon>Fungi</taxon>
        <taxon>Dikarya</taxon>
        <taxon>Ascomycota</taxon>
        <taxon>Pezizomycotina</taxon>
        <taxon>Eurotiomycetes</taxon>
        <taxon>Eurotiomycetidae</taxon>
        <taxon>Onygenales</taxon>
        <taxon>Onygenaceae</taxon>
        <taxon>Coccidioides</taxon>
    </lineage>
</organism>
<evidence type="ECO:0000313" key="2">
    <source>
        <dbReference type="Proteomes" id="UP000001261"/>
    </source>
</evidence>
<name>A0A0E1S4U8_COCIM</name>
<dbReference type="RefSeq" id="XP_001247488.2">
    <property type="nucleotide sequence ID" value="XM_001247487.2"/>
</dbReference>
<dbReference type="GeneID" id="4567722"/>
<dbReference type="KEGG" id="cim:CIMG_01259"/>
<sequence>MQLVLVVTMCGHAGCHIIDLSSTKVYKPLGENVDCTFYYSKKPCFQCIYSRKYALNAHHKWVKVQSPPSLGDEQYMNDAAEGNNTEKQKNADYYNVARRFKTTGNALRRVLSKLDSAIKSLKRE</sequence>
<dbReference type="Proteomes" id="UP000001261">
    <property type="component" value="Unassembled WGS sequence"/>
</dbReference>
<reference evidence="2" key="1">
    <citation type="journal article" date="2009" name="Genome Res.">
        <title>Comparative genomic analyses of the human fungal pathogens Coccidioides and their relatives.</title>
        <authorList>
            <person name="Sharpton T.J."/>
            <person name="Stajich J.E."/>
            <person name="Rounsley S.D."/>
            <person name="Gardner M.J."/>
            <person name="Wortman J.R."/>
            <person name="Jordar V.S."/>
            <person name="Maiti R."/>
            <person name="Kodira C.D."/>
            <person name="Neafsey D.E."/>
            <person name="Zeng Q."/>
            <person name="Hung C.-Y."/>
            <person name="McMahan C."/>
            <person name="Muszewska A."/>
            <person name="Grynberg M."/>
            <person name="Mandel M.A."/>
            <person name="Kellner E.M."/>
            <person name="Barker B.M."/>
            <person name="Galgiani J.N."/>
            <person name="Orbach M.J."/>
            <person name="Kirkland T.N."/>
            <person name="Cole G.T."/>
            <person name="Henn M.R."/>
            <person name="Birren B.W."/>
            <person name="Taylor J.W."/>
        </authorList>
    </citation>
    <scope>NUCLEOTIDE SEQUENCE [LARGE SCALE GENOMIC DNA]</scope>
    <source>
        <strain evidence="2">RS</strain>
    </source>
</reference>
<keyword evidence="2" id="KW-1185">Reference proteome</keyword>
<dbReference type="EMBL" id="GG704911">
    <property type="protein sequence ID" value="EAS35905.2"/>
    <property type="molecule type" value="Genomic_DNA"/>
</dbReference>